<protein>
    <recommendedName>
        <fullName evidence="6">Ketoreductase (KR) domain-containing protein</fullName>
    </recommendedName>
</protein>
<evidence type="ECO:0008006" key="6">
    <source>
        <dbReference type="Google" id="ProtNLM"/>
    </source>
</evidence>
<dbReference type="InterPro" id="IPR036291">
    <property type="entry name" value="NAD(P)-bd_dom_sf"/>
</dbReference>
<dbReference type="InterPro" id="IPR002347">
    <property type="entry name" value="SDR_fam"/>
</dbReference>
<feature type="transmembrane region" description="Helical" evidence="4">
    <location>
        <begin position="281"/>
        <end position="298"/>
    </location>
</feature>
<dbReference type="Pfam" id="PF00106">
    <property type="entry name" value="adh_short"/>
    <property type="match status" value="1"/>
</dbReference>
<organism evidence="5">
    <name type="scientific">Bionectria ochroleuca</name>
    <name type="common">Gliocladium roseum</name>
    <dbReference type="NCBI Taxonomy" id="29856"/>
    <lineage>
        <taxon>Eukaryota</taxon>
        <taxon>Fungi</taxon>
        <taxon>Dikarya</taxon>
        <taxon>Ascomycota</taxon>
        <taxon>Pezizomycotina</taxon>
        <taxon>Sordariomycetes</taxon>
        <taxon>Hypocreomycetidae</taxon>
        <taxon>Hypocreales</taxon>
        <taxon>Bionectriaceae</taxon>
        <taxon>Clonostachys</taxon>
    </lineage>
</organism>
<dbReference type="SUPFAM" id="SSF51735">
    <property type="entry name" value="NAD(P)-binding Rossmann-fold domains"/>
    <property type="match status" value="1"/>
</dbReference>
<proteinExistence type="inferred from homology"/>
<dbReference type="PRINTS" id="PR00081">
    <property type="entry name" value="GDHRDH"/>
</dbReference>
<evidence type="ECO:0000256" key="2">
    <source>
        <dbReference type="ARBA" id="ARBA00023002"/>
    </source>
</evidence>
<keyword evidence="4" id="KW-1133">Transmembrane helix</keyword>
<dbReference type="PANTHER" id="PTHR24320:SF285">
    <property type="entry name" value="RETINOL DEHYDROGENASE 14"/>
    <property type="match status" value="1"/>
</dbReference>
<name>A0A0B7K726_BIOOC</name>
<evidence type="ECO:0000256" key="4">
    <source>
        <dbReference type="SAM" id="Phobius"/>
    </source>
</evidence>
<dbReference type="AlphaFoldDB" id="A0A0B7K726"/>
<evidence type="ECO:0000256" key="3">
    <source>
        <dbReference type="SAM" id="MobiDB-lite"/>
    </source>
</evidence>
<dbReference type="EMBL" id="CDPU01000032">
    <property type="protein sequence ID" value="CEO52979.1"/>
    <property type="molecule type" value="Genomic_DNA"/>
</dbReference>
<accession>A0A0B7K726</accession>
<feature type="region of interest" description="Disordered" evidence="3">
    <location>
        <begin position="366"/>
        <end position="435"/>
    </location>
</feature>
<reference evidence="5" key="1">
    <citation type="submission" date="2015-01" db="EMBL/GenBank/DDBJ databases">
        <authorList>
            <person name="Durling Mikael"/>
        </authorList>
    </citation>
    <scope>NUCLEOTIDE SEQUENCE</scope>
</reference>
<keyword evidence="4" id="KW-0472">Membrane</keyword>
<feature type="transmembrane region" description="Helical" evidence="4">
    <location>
        <begin position="22"/>
        <end position="41"/>
    </location>
</feature>
<dbReference type="Gene3D" id="3.40.50.720">
    <property type="entry name" value="NAD(P)-binding Rossmann-like Domain"/>
    <property type="match status" value="1"/>
</dbReference>
<evidence type="ECO:0000313" key="5">
    <source>
        <dbReference type="EMBL" id="CEO52979.1"/>
    </source>
</evidence>
<sequence>MPLPFAYEIVVNGPPDWLRKHAFTILYSAIAVATLVLLKLYTSGRTNLSDRNLHGKVVLITGGTSGIGSRVAHHLASRGAQLVLLTQTPVSDPFLVEYIQDLRDRYRNQLIYAEQVDLSSLHSIRKFATKWIDNAPPRRLDMIVLCAATMTAPNGKRKETAEGIEETWMVNFLANFHLLGILSPALRAQPVDRDVRIIIASCSSYIGSISLKETFDESNWTPGMAYARSKLALLCFGRAFQKHLDSYKRPDDLPMNARVIFADPGFCRTPGTLRWITRGSLFGLALYLGAYFVPWFLLKSANQGAQSFLYASMEEGLGRGEGAKLIKECQEVDFARSEVRDEEVAKKLWEESDALIENVEKAAAKKRASEKVKETKSAEKKEDQERVEEIESLMSAIKKGKAKEAEKQKANKSNTSNETGKADGSGKASKRKSKK</sequence>
<comment type="similarity">
    <text evidence="1">Belongs to the short-chain dehydrogenases/reductases (SDR) family.</text>
</comment>
<keyword evidence="2" id="KW-0560">Oxidoreductase</keyword>
<feature type="compositionally biased region" description="Basic and acidic residues" evidence="3">
    <location>
        <begin position="366"/>
        <end position="389"/>
    </location>
</feature>
<gene>
    <name evidence="5" type="ORF">BN869_000009037_1</name>
</gene>
<dbReference type="PANTHER" id="PTHR24320">
    <property type="entry name" value="RETINOL DEHYDROGENASE"/>
    <property type="match status" value="1"/>
</dbReference>
<keyword evidence="4" id="KW-0812">Transmembrane</keyword>
<evidence type="ECO:0000256" key="1">
    <source>
        <dbReference type="ARBA" id="ARBA00006484"/>
    </source>
</evidence>
<dbReference type="GO" id="GO:0016491">
    <property type="term" value="F:oxidoreductase activity"/>
    <property type="evidence" value="ECO:0007669"/>
    <property type="project" value="UniProtKB-KW"/>
</dbReference>